<dbReference type="InterPro" id="IPR001563">
    <property type="entry name" value="Peptidase_S10"/>
</dbReference>
<sequence>MKQPTPPLCFLVITSLAFAFAAARWTPRGLDAEIEALQELDRVIGLPGQPDCSAKFRHYSGYVTTDEHLGKALFYWFFEATENPAEKPLLLWLNGAANLIFLDSPAGVGFSYLNTSVEIDRPGDNSTAFGSYAFLVKWFQRFPQYRENEFYIAGESYSGHYVPQLANVIFDENKKAIQENYINFKGFMVCIRPIFDSQAKVS</sequence>
<keyword evidence="2" id="KW-0732">Signal</keyword>
<organism evidence="3">
    <name type="scientific">Ananas comosus var. bracteatus</name>
    <name type="common">red pineapple</name>
    <dbReference type="NCBI Taxonomy" id="296719"/>
    <lineage>
        <taxon>Eukaryota</taxon>
        <taxon>Viridiplantae</taxon>
        <taxon>Streptophyta</taxon>
        <taxon>Embryophyta</taxon>
        <taxon>Tracheophyta</taxon>
        <taxon>Spermatophyta</taxon>
        <taxon>Magnoliopsida</taxon>
        <taxon>Liliopsida</taxon>
        <taxon>Poales</taxon>
        <taxon>Bromeliaceae</taxon>
        <taxon>Bromelioideae</taxon>
        <taxon>Ananas</taxon>
    </lineage>
</organism>
<dbReference type="GO" id="GO:0006508">
    <property type="term" value="P:proteolysis"/>
    <property type="evidence" value="ECO:0007669"/>
    <property type="project" value="InterPro"/>
</dbReference>
<proteinExistence type="inferred from homology"/>
<protein>
    <recommendedName>
        <fullName evidence="4">Carboxypeptidase</fullName>
    </recommendedName>
</protein>
<dbReference type="Pfam" id="PF00450">
    <property type="entry name" value="Peptidase_S10"/>
    <property type="match status" value="2"/>
</dbReference>
<dbReference type="PANTHER" id="PTHR11802:SF223">
    <property type="entry name" value="CARBOXYPEPTIDASE"/>
    <property type="match status" value="1"/>
</dbReference>
<feature type="chain" id="PRO_5027899581" description="Carboxypeptidase" evidence="2">
    <location>
        <begin position="24"/>
        <end position="202"/>
    </location>
</feature>
<dbReference type="PRINTS" id="PR00724">
    <property type="entry name" value="CRBOXYPTASEC"/>
</dbReference>
<comment type="similarity">
    <text evidence="1">Belongs to the peptidase S10 family.</text>
</comment>
<dbReference type="GO" id="GO:0004185">
    <property type="term" value="F:serine-type carboxypeptidase activity"/>
    <property type="evidence" value="ECO:0007669"/>
    <property type="project" value="InterPro"/>
</dbReference>
<evidence type="ECO:0000256" key="2">
    <source>
        <dbReference type="SAM" id="SignalP"/>
    </source>
</evidence>
<dbReference type="Gene3D" id="3.40.50.1820">
    <property type="entry name" value="alpha/beta hydrolase"/>
    <property type="match status" value="2"/>
</dbReference>
<dbReference type="PANTHER" id="PTHR11802">
    <property type="entry name" value="SERINE PROTEASE FAMILY S10 SERINE CARBOXYPEPTIDASE"/>
    <property type="match status" value="1"/>
</dbReference>
<feature type="signal peptide" evidence="2">
    <location>
        <begin position="1"/>
        <end position="23"/>
    </location>
</feature>
<evidence type="ECO:0000256" key="1">
    <source>
        <dbReference type="ARBA" id="ARBA00009431"/>
    </source>
</evidence>
<name>A0A6V7PWT2_ANACO</name>
<reference evidence="3" key="1">
    <citation type="submission" date="2020-07" db="EMBL/GenBank/DDBJ databases">
        <authorList>
            <person name="Lin J."/>
        </authorList>
    </citation>
    <scope>NUCLEOTIDE SEQUENCE</scope>
</reference>
<dbReference type="EMBL" id="LR862153">
    <property type="protein sequence ID" value="CAD1835231.1"/>
    <property type="molecule type" value="Genomic_DNA"/>
</dbReference>
<dbReference type="SUPFAM" id="SSF53474">
    <property type="entry name" value="alpha/beta-Hydrolases"/>
    <property type="match status" value="1"/>
</dbReference>
<dbReference type="GO" id="GO:0005773">
    <property type="term" value="C:vacuole"/>
    <property type="evidence" value="ECO:0007669"/>
    <property type="project" value="TreeGrafter"/>
</dbReference>
<evidence type="ECO:0000313" key="3">
    <source>
        <dbReference type="EMBL" id="CAD1835231.1"/>
    </source>
</evidence>
<dbReference type="AlphaFoldDB" id="A0A6V7PWT2"/>
<gene>
    <name evidence="3" type="ORF">CB5_LOCUS18442</name>
</gene>
<dbReference type="InterPro" id="IPR029058">
    <property type="entry name" value="AB_hydrolase_fold"/>
</dbReference>
<accession>A0A6V7PWT2</accession>
<evidence type="ECO:0008006" key="4">
    <source>
        <dbReference type="Google" id="ProtNLM"/>
    </source>
</evidence>